<comment type="caution">
    <text evidence="4">The sequence shown here is derived from an EMBL/GenBank/DDBJ whole genome shotgun (WGS) entry which is preliminary data.</text>
</comment>
<evidence type="ECO:0000313" key="4">
    <source>
        <dbReference type="EMBL" id="OBR65901.1"/>
    </source>
</evidence>
<dbReference type="SMART" id="SM00248">
    <property type="entry name" value="ANK"/>
    <property type="match status" value="5"/>
</dbReference>
<dbReference type="OrthoDB" id="5622506at2"/>
<keyword evidence="5" id="KW-1185">Reference proteome</keyword>
<dbReference type="Pfam" id="PF00023">
    <property type="entry name" value="Ank"/>
    <property type="match status" value="1"/>
</dbReference>
<feature type="repeat" description="ANK" evidence="3">
    <location>
        <begin position="45"/>
        <end position="77"/>
    </location>
</feature>
<evidence type="ECO:0000256" key="1">
    <source>
        <dbReference type="ARBA" id="ARBA00022737"/>
    </source>
</evidence>
<feature type="repeat" description="ANK" evidence="3">
    <location>
        <begin position="78"/>
        <end position="110"/>
    </location>
</feature>
<keyword evidence="1" id="KW-0677">Repeat</keyword>
<dbReference type="Proteomes" id="UP000092024">
    <property type="component" value="Unassembled WGS sequence"/>
</dbReference>
<dbReference type="InterPro" id="IPR002110">
    <property type="entry name" value="Ankyrin_rpt"/>
</dbReference>
<dbReference type="SUPFAM" id="SSF48403">
    <property type="entry name" value="Ankyrin repeat"/>
    <property type="match status" value="1"/>
</dbReference>
<dbReference type="Gene3D" id="1.25.40.20">
    <property type="entry name" value="Ankyrin repeat-containing domain"/>
    <property type="match status" value="2"/>
</dbReference>
<sequence>MTKITTGDALHRACLQQETGEVHRLLTGIKPSVLNKKLTDYTSPLQGTPLHIACQSGNVEIVKLLVEAGADLEIKNVARQSALSIALANGHHPVAAYLIEAGADISSKGPNGLQPIHFACMHAGRDSIELLLSKGVDVNLLDSSKSSLLEFTTNLSGGNLEAAVTLVENGIDPNSYSSGFRWACWRNNPGIAEYLLEQGADYKSQTTPKSELLFWICGMGHLEIVELLLKLGVDFTTPVKFKGKILAYNGSPLERAQETGQTAVVELILAARH</sequence>
<keyword evidence="2 3" id="KW-0040">ANK repeat</keyword>
<dbReference type="PROSITE" id="PS50297">
    <property type="entry name" value="ANK_REP_REGION"/>
    <property type="match status" value="2"/>
</dbReference>
<dbReference type="STRING" id="1844972.A7K91_18175"/>
<proteinExistence type="predicted"/>
<name>A0A1A5YJV6_9BACL</name>
<dbReference type="PRINTS" id="PR01415">
    <property type="entry name" value="ANKYRIN"/>
</dbReference>
<protein>
    <submittedName>
        <fullName evidence="4">Uncharacterized protein</fullName>
    </submittedName>
</protein>
<dbReference type="AlphaFoldDB" id="A0A1A5YJV6"/>
<gene>
    <name evidence="4" type="ORF">A7K91_18175</name>
</gene>
<evidence type="ECO:0000313" key="5">
    <source>
        <dbReference type="Proteomes" id="UP000092024"/>
    </source>
</evidence>
<dbReference type="PROSITE" id="PS50088">
    <property type="entry name" value="ANK_REPEAT"/>
    <property type="match status" value="3"/>
</dbReference>
<dbReference type="EMBL" id="LYPA01000051">
    <property type="protein sequence ID" value="OBR65901.1"/>
    <property type="molecule type" value="Genomic_DNA"/>
</dbReference>
<accession>A0A1A5YJV6</accession>
<feature type="repeat" description="ANK" evidence="3">
    <location>
        <begin position="111"/>
        <end position="143"/>
    </location>
</feature>
<evidence type="ECO:0000256" key="3">
    <source>
        <dbReference type="PROSITE-ProRule" id="PRU00023"/>
    </source>
</evidence>
<evidence type="ECO:0000256" key="2">
    <source>
        <dbReference type="ARBA" id="ARBA00023043"/>
    </source>
</evidence>
<dbReference type="InterPro" id="IPR036770">
    <property type="entry name" value="Ankyrin_rpt-contain_sf"/>
</dbReference>
<dbReference type="PANTHER" id="PTHR24171">
    <property type="entry name" value="ANKYRIN REPEAT DOMAIN-CONTAINING PROTEIN 39-RELATED"/>
    <property type="match status" value="1"/>
</dbReference>
<organism evidence="4 5">
    <name type="scientific">Paenibacillus oryzae</name>
    <dbReference type="NCBI Taxonomy" id="1844972"/>
    <lineage>
        <taxon>Bacteria</taxon>
        <taxon>Bacillati</taxon>
        <taxon>Bacillota</taxon>
        <taxon>Bacilli</taxon>
        <taxon>Bacillales</taxon>
        <taxon>Paenibacillaceae</taxon>
        <taxon>Paenibacillus</taxon>
    </lineage>
</organism>
<dbReference type="Pfam" id="PF12796">
    <property type="entry name" value="Ank_2"/>
    <property type="match status" value="2"/>
</dbReference>
<reference evidence="4 5" key="1">
    <citation type="submission" date="2016-05" db="EMBL/GenBank/DDBJ databases">
        <title>Paenibacillus oryzae. sp. nov., isolated from the rice root.</title>
        <authorList>
            <person name="Zhang J."/>
            <person name="Zhang X."/>
        </authorList>
    </citation>
    <scope>NUCLEOTIDE SEQUENCE [LARGE SCALE GENOMIC DNA]</scope>
    <source>
        <strain evidence="4 5">1DrF-4</strain>
    </source>
</reference>